<dbReference type="InterPro" id="IPR001270">
    <property type="entry name" value="ClpA/B"/>
</dbReference>
<dbReference type="InterPro" id="IPR008921">
    <property type="entry name" value="DNA_pol3_clamp-load_cplx_C"/>
</dbReference>
<dbReference type="InterPro" id="IPR050238">
    <property type="entry name" value="DNA_Rep/Repair_Clamp_Loader"/>
</dbReference>
<evidence type="ECO:0000259" key="12">
    <source>
        <dbReference type="SMART" id="SM00382"/>
    </source>
</evidence>
<evidence type="ECO:0000256" key="2">
    <source>
        <dbReference type="ARBA" id="ARBA00012417"/>
    </source>
</evidence>
<evidence type="ECO:0000256" key="11">
    <source>
        <dbReference type="ARBA" id="ARBA00049244"/>
    </source>
</evidence>
<keyword evidence="7" id="KW-0547">Nucleotide-binding</keyword>
<dbReference type="SUPFAM" id="SSF48019">
    <property type="entry name" value="post-AAA+ oligomerization domain-like"/>
    <property type="match status" value="1"/>
</dbReference>
<comment type="catalytic activity">
    <reaction evidence="11">
        <text>DNA(n) + a 2'-deoxyribonucleoside 5'-triphosphate = DNA(n+1) + diphosphate</text>
        <dbReference type="Rhea" id="RHEA:22508"/>
        <dbReference type="Rhea" id="RHEA-COMP:17339"/>
        <dbReference type="Rhea" id="RHEA-COMP:17340"/>
        <dbReference type="ChEBI" id="CHEBI:33019"/>
        <dbReference type="ChEBI" id="CHEBI:61560"/>
        <dbReference type="ChEBI" id="CHEBI:173112"/>
        <dbReference type="EC" id="2.7.7.7"/>
    </reaction>
</comment>
<dbReference type="CDD" id="cd00009">
    <property type="entry name" value="AAA"/>
    <property type="match status" value="1"/>
</dbReference>
<dbReference type="Gene3D" id="3.40.50.300">
    <property type="entry name" value="P-loop containing nucleotide triphosphate hydrolases"/>
    <property type="match status" value="1"/>
</dbReference>
<dbReference type="GO" id="GO:0009360">
    <property type="term" value="C:DNA polymerase III complex"/>
    <property type="evidence" value="ECO:0007669"/>
    <property type="project" value="InterPro"/>
</dbReference>
<accession>A0A379D9G8</accession>
<evidence type="ECO:0000256" key="1">
    <source>
        <dbReference type="ARBA" id="ARBA00006360"/>
    </source>
</evidence>
<dbReference type="EC" id="2.7.7.7" evidence="2"/>
<dbReference type="RefSeq" id="WP_004822103.1">
    <property type="nucleotide sequence ID" value="NZ_UGTH01000001.1"/>
</dbReference>
<evidence type="ECO:0000256" key="4">
    <source>
        <dbReference type="ARBA" id="ARBA00022695"/>
    </source>
</evidence>
<evidence type="ECO:0000256" key="3">
    <source>
        <dbReference type="ARBA" id="ARBA00022679"/>
    </source>
</evidence>
<dbReference type="Gene3D" id="1.20.272.10">
    <property type="match status" value="1"/>
</dbReference>
<dbReference type="GO" id="GO:0003677">
    <property type="term" value="F:DNA binding"/>
    <property type="evidence" value="ECO:0007669"/>
    <property type="project" value="InterPro"/>
</dbReference>
<name>A0A379D9G8_9FIRM</name>
<protein>
    <recommendedName>
        <fullName evidence="2">DNA-directed DNA polymerase</fullName>
        <ecNumber evidence="2">2.7.7.7</ecNumber>
    </recommendedName>
</protein>
<evidence type="ECO:0000256" key="8">
    <source>
        <dbReference type="ARBA" id="ARBA00022833"/>
    </source>
</evidence>
<evidence type="ECO:0000256" key="10">
    <source>
        <dbReference type="ARBA" id="ARBA00022932"/>
    </source>
</evidence>
<dbReference type="SUPFAM" id="SSF52540">
    <property type="entry name" value="P-loop containing nucleoside triphosphate hydrolases"/>
    <property type="match status" value="1"/>
</dbReference>
<gene>
    <name evidence="13" type="primary">dnaX_1</name>
    <name evidence="13" type="ORF">NCTC11088_00354</name>
</gene>
<dbReference type="AlphaFoldDB" id="A0A379D9G8"/>
<keyword evidence="3 13" id="KW-0808">Transferase</keyword>
<dbReference type="GO" id="GO:0005524">
    <property type="term" value="F:ATP binding"/>
    <property type="evidence" value="ECO:0007669"/>
    <property type="project" value="UniProtKB-KW"/>
</dbReference>
<dbReference type="Pfam" id="PF12169">
    <property type="entry name" value="DNA_pol3_gamma3"/>
    <property type="match status" value="1"/>
</dbReference>
<reference evidence="13 14" key="1">
    <citation type="submission" date="2018-06" db="EMBL/GenBank/DDBJ databases">
        <authorList>
            <consortium name="Pathogen Informatics"/>
            <person name="Doyle S."/>
        </authorList>
    </citation>
    <scope>NUCLEOTIDE SEQUENCE [LARGE SCALE GENOMIC DNA]</scope>
    <source>
        <strain evidence="13 14">NCTC11088</strain>
    </source>
</reference>
<proteinExistence type="inferred from homology"/>
<evidence type="ECO:0000256" key="5">
    <source>
        <dbReference type="ARBA" id="ARBA00022705"/>
    </source>
</evidence>
<dbReference type="InterPro" id="IPR045085">
    <property type="entry name" value="HLD_clamp_pol_III_gamma_tau"/>
</dbReference>
<evidence type="ECO:0000256" key="9">
    <source>
        <dbReference type="ARBA" id="ARBA00022840"/>
    </source>
</evidence>
<keyword evidence="9" id="KW-0067">ATP-binding</keyword>
<dbReference type="PRINTS" id="PR00300">
    <property type="entry name" value="CLPPROTEASEA"/>
</dbReference>
<dbReference type="InterPro" id="IPR003593">
    <property type="entry name" value="AAA+_ATPase"/>
</dbReference>
<keyword evidence="6" id="KW-0479">Metal-binding</keyword>
<comment type="similarity">
    <text evidence="1">Belongs to the DnaX/STICHEL family.</text>
</comment>
<dbReference type="NCBIfam" id="TIGR02397">
    <property type="entry name" value="dnaX_nterm"/>
    <property type="match status" value="1"/>
</dbReference>
<dbReference type="GO" id="GO:0006261">
    <property type="term" value="P:DNA-templated DNA replication"/>
    <property type="evidence" value="ECO:0007669"/>
    <property type="project" value="TreeGrafter"/>
</dbReference>
<dbReference type="Pfam" id="PF13177">
    <property type="entry name" value="DNA_pol3_delta2"/>
    <property type="match status" value="1"/>
</dbReference>
<keyword evidence="10" id="KW-0239">DNA-directed DNA polymerase</keyword>
<evidence type="ECO:0000313" key="13">
    <source>
        <dbReference type="EMBL" id="SUB74604.1"/>
    </source>
</evidence>
<keyword evidence="5" id="KW-0235">DNA replication</keyword>
<evidence type="ECO:0000256" key="6">
    <source>
        <dbReference type="ARBA" id="ARBA00022723"/>
    </source>
</evidence>
<organism evidence="13 14">
    <name type="scientific">Peptoniphilus indolicus</name>
    <dbReference type="NCBI Taxonomy" id="33030"/>
    <lineage>
        <taxon>Bacteria</taxon>
        <taxon>Bacillati</taxon>
        <taxon>Bacillota</taxon>
        <taxon>Tissierellia</taxon>
        <taxon>Tissierellales</taxon>
        <taxon>Peptoniphilaceae</taxon>
        <taxon>Peptoniphilus</taxon>
    </lineage>
</organism>
<evidence type="ECO:0000313" key="14">
    <source>
        <dbReference type="Proteomes" id="UP000254777"/>
    </source>
</evidence>
<dbReference type="InterPro" id="IPR027417">
    <property type="entry name" value="P-loop_NTPase"/>
</dbReference>
<sequence>MYQALYRKYRSKTFEEIVGQNHVTTALKNQIINNEFSHAYLFSGTRGTGKTSCAKILSRAVNCEHPVDGNPCNECESCRSILEDRVMDVVEMDAASNNGVDDIRELKDKVVYPPQNLKYKVYIIDEVHMLSKGAFNALLKILEEPPRHLIFILATTEPEKIPTTILSRLQRYNFKRISEDEISSNLERISKIENREVEPEVFELIANSSDGAMRDSLSLLDQLFSFSDEKLTYERAIDILGIVSNKFLFNLSDAIIERNLAQSLAEMDELYKAGKDITILISDLITHFRNVMVIGATNSETLVHTSQFEEYKNQAEKAGASRIIEIIKILNNTLSNIKYSMDKRVMIEMCLVELCTQVTDVELRLKELEDKLNSISIGNLDLNKFKDNRFQSNESKVVERAKEKPVDRAVANKVEKDEHEQVSNDTIKTTKKGEVSLSTQQLKSEWNQVISNLKNRNKMSTAVLLDKVRDMEVLNGTVVLYFDVVDEMFYKMSSRDENKTALIVLLKETYGDSIELKLEIKDLKNREQSIEKLKKLVGEENIDII</sequence>
<dbReference type="SMART" id="SM00382">
    <property type="entry name" value="AAA"/>
    <property type="match status" value="1"/>
</dbReference>
<keyword evidence="8" id="KW-0862">Zinc</keyword>
<dbReference type="Proteomes" id="UP000254777">
    <property type="component" value="Unassembled WGS sequence"/>
</dbReference>
<dbReference type="FunFam" id="3.40.50.300:FF:000014">
    <property type="entry name" value="DNA polymerase III subunit gamma/tau"/>
    <property type="match status" value="1"/>
</dbReference>
<evidence type="ECO:0000256" key="7">
    <source>
        <dbReference type="ARBA" id="ARBA00022741"/>
    </source>
</evidence>
<feature type="domain" description="AAA+ ATPase" evidence="12">
    <location>
        <begin position="36"/>
        <end position="178"/>
    </location>
</feature>
<dbReference type="GO" id="GO:0003887">
    <property type="term" value="F:DNA-directed DNA polymerase activity"/>
    <property type="evidence" value="ECO:0007669"/>
    <property type="project" value="UniProtKB-KW"/>
</dbReference>
<dbReference type="CDD" id="cd18137">
    <property type="entry name" value="HLD_clamp_pol_III_gamma_tau"/>
    <property type="match status" value="1"/>
</dbReference>
<dbReference type="FunFam" id="1.10.8.60:FF:000013">
    <property type="entry name" value="DNA polymerase III subunit gamma/tau"/>
    <property type="match status" value="1"/>
</dbReference>
<dbReference type="Gene3D" id="1.10.8.60">
    <property type="match status" value="1"/>
</dbReference>
<dbReference type="EMBL" id="UGTH01000001">
    <property type="protein sequence ID" value="SUB74604.1"/>
    <property type="molecule type" value="Genomic_DNA"/>
</dbReference>
<dbReference type="NCBIfam" id="NF004046">
    <property type="entry name" value="PRK05563.1"/>
    <property type="match status" value="1"/>
</dbReference>
<keyword evidence="4 13" id="KW-0548">Nucleotidyltransferase</keyword>
<dbReference type="PANTHER" id="PTHR11669">
    <property type="entry name" value="REPLICATION FACTOR C / DNA POLYMERASE III GAMMA-TAU SUBUNIT"/>
    <property type="match status" value="1"/>
</dbReference>
<dbReference type="Pfam" id="PF22608">
    <property type="entry name" value="DNAX_ATPase_lid"/>
    <property type="match status" value="1"/>
</dbReference>
<dbReference type="PANTHER" id="PTHR11669:SF0">
    <property type="entry name" value="PROTEIN STICHEL-LIKE 2"/>
    <property type="match status" value="1"/>
</dbReference>
<dbReference type="GO" id="GO:0046872">
    <property type="term" value="F:metal ion binding"/>
    <property type="evidence" value="ECO:0007669"/>
    <property type="project" value="UniProtKB-KW"/>
</dbReference>
<dbReference type="InterPro" id="IPR012763">
    <property type="entry name" value="DNA_pol_III_sug/sutau_N"/>
</dbReference>
<dbReference type="InterPro" id="IPR022754">
    <property type="entry name" value="DNA_pol_III_gamma-3"/>
</dbReference>